<dbReference type="Gene3D" id="3.30.40.10">
    <property type="entry name" value="Zinc/RING finger domain, C3HC4 (zinc finger)"/>
    <property type="match status" value="1"/>
</dbReference>
<dbReference type="Proteomes" id="UP001642484">
    <property type="component" value="Unassembled WGS sequence"/>
</dbReference>
<evidence type="ECO:0000313" key="8">
    <source>
        <dbReference type="EMBL" id="CAK9015483.1"/>
    </source>
</evidence>
<dbReference type="Pfam" id="PF01728">
    <property type="entry name" value="FtsJ"/>
    <property type="match status" value="1"/>
</dbReference>
<keyword evidence="5" id="KW-0808">Transferase</keyword>
<dbReference type="InterPro" id="IPR029063">
    <property type="entry name" value="SAM-dependent_MTases_sf"/>
</dbReference>
<evidence type="ECO:0000256" key="6">
    <source>
        <dbReference type="SAM" id="MobiDB-lite"/>
    </source>
</evidence>
<evidence type="ECO:0000256" key="3">
    <source>
        <dbReference type="ARBA" id="ARBA00022833"/>
    </source>
</evidence>
<dbReference type="EC" id="2.1.1.57" evidence="5"/>
<dbReference type="SUPFAM" id="SSF53335">
    <property type="entry name" value="S-adenosyl-L-methionine-dependent methyltransferases"/>
    <property type="match status" value="1"/>
</dbReference>
<dbReference type="InterPro" id="IPR050851">
    <property type="entry name" value="mRNA_Cap_2O-Ribose_MeTrfase"/>
</dbReference>
<evidence type="ECO:0000259" key="7">
    <source>
        <dbReference type="PROSITE" id="PS50089"/>
    </source>
</evidence>
<feature type="region of interest" description="Disordered" evidence="6">
    <location>
        <begin position="862"/>
        <end position="883"/>
    </location>
</feature>
<keyword evidence="5" id="KW-0506">mRNA capping</keyword>
<keyword evidence="9" id="KW-1185">Reference proteome</keyword>
<dbReference type="SMART" id="SM00184">
    <property type="entry name" value="RING"/>
    <property type="match status" value="1"/>
</dbReference>
<evidence type="ECO:0000256" key="2">
    <source>
        <dbReference type="ARBA" id="ARBA00022771"/>
    </source>
</evidence>
<keyword evidence="3" id="KW-0862">Zinc</keyword>
<evidence type="ECO:0000256" key="5">
    <source>
        <dbReference type="RuleBase" id="RU368012"/>
    </source>
</evidence>
<comment type="caution">
    <text evidence="8">The sequence shown here is derived from an EMBL/GenBank/DDBJ whole genome shotgun (WGS) entry which is preliminary data.</text>
</comment>
<evidence type="ECO:0000256" key="4">
    <source>
        <dbReference type="PROSITE-ProRule" id="PRU00175"/>
    </source>
</evidence>
<keyword evidence="5" id="KW-0507">mRNA processing</keyword>
<comment type="catalytic activity">
    <reaction evidence="5">
        <text>a 5'-end (N(7)-methyl 5'-triphosphoguanosine)-ribonucleoside in mRNA + S-adenosyl-L-methionine = a 5'-end (N(7)-methyl 5'-triphosphoguanosine)-(2'-O-methyl-ribonucleoside) in mRNA + S-adenosyl-L-homocysteine + H(+)</text>
        <dbReference type="Rhea" id="RHEA:67020"/>
        <dbReference type="Rhea" id="RHEA-COMP:17167"/>
        <dbReference type="Rhea" id="RHEA-COMP:17168"/>
        <dbReference type="ChEBI" id="CHEBI:15378"/>
        <dbReference type="ChEBI" id="CHEBI:57856"/>
        <dbReference type="ChEBI" id="CHEBI:59789"/>
        <dbReference type="ChEBI" id="CHEBI:156461"/>
        <dbReference type="ChEBI" id="CHEBI:167609"/>
        <dbReference type="EC" id="2.1.1.57"/>
    </reaction>
</comment>
<proteinExistence type="predicted"/>
<dbReference type="PROSITE" id="PS50089">
    <property type="entry name" value="ZF_RING_2"/>
    <property type="match status" value="1"/>
</dbReference>
<dbReference type="InterPro" id="IPR002877">
    <property type="entry name" value="RNA_MeTrfase_FtsJ_dom"/>
</dbReference>
<accession>A0ABP0JMV5</accession>
<keyword evidence="5" id="KW-0539">Nucleus</keyword>
<reference evidence="8 9" key="1">
    <citation type="submission" date="2024-02" db="EMBL/GenBank/DDBJ databases">
        <authorList>
            <person name="Chen Y."/>
            <person name="Shah S."/>
            <person name="Dougan E. K."/>
            <person name="Thang M."/>
            <person name="Chan C."/>
        </authorList>
    </citation>
    <scope>NUCLEOTIDE SEQUENCE [LARGE SCALE GENOMIC DNA]</scope>
</reference>
<dbReference type="Gene3D" id="3.40.50.12760">
    <property type="match status" value="1"/>
</dbReference>
<evidence type="ECO:0000313" key="9">
    <source>
        <dbReference type="Proteomes" id="UP001642484"/>
    </source>
</evidence>
<dbReference type="PROSITE" id="PS00518">
    <property type="entry name" value="ZF_RING_1"/>
    <property type="match status" value="1"/>
</dbReference>
<comment type="subcellular location">
    <subcellularLocation>
        <location evidence="5">Nucleus</location>
    </subcellularLocation>
</comment>
<protein>
    <recommendedName>
        <fullName evidence="5">Cap-specific mRNA (nucleoside-2'-O-)-methyltransferase 1</fullName>
        <ecNumber evidence="5">2.1.1.57</ecNumber>
    </recommendedName>
    <alternativeName>
        <fullName evidence="5">Cap1 2'O-ribose methyltransferase 1</fullName>
    </alternativeName>
</protein>
<dbReference type="InterPro" id="IPR001841">
    <property type="entry name" value="Znf_RING"/>
</dbReference>
<dbReference type="EMBL" id="CAXAMN010005825">
    <property type="protein sequence ID" value="CAK9015483.1"/>
    <property type="molecule type" value="Genomic_DNA"/>
</dbReference>
<organism evidence="8 9">
    <name type="scientific">Durusdinium trenchii</name>
    <dbReference type="NCBI Taxonomy" id="1381693"/>
    <lineage>
        <taxon>Eukaryota</taxon>
        <taxon>Sar</taxon>
        <taxon>Alveolata</taxon>
        <taxon>Dinophyceae</taxon>
        <taxon>Suessiales</taxon>
        <taxon>Symbiodiniaceae</taxon>
        <taxon>Durusdinium</taxon>
    </lineage>
</organism>
<comment type="function">
    <text evidence="5">S-adenosyl-L-methionine-dependent methyltransferase that mediates RNA cap1 2'-O-ribose methylation to the 5'-cap structure of RNAs. Methylates the ribose of the first nucleotide of a m(7)GpppG-capped mRNA to produce m(7)GpppNmp (cap1).</text>
</comment>
<evidence type="ECO:0000256" key="1">
    <source>
        <dbReference type="ARBA" id="ARBA00022723"/>
    </source>
</evidence>
<keyword evidence="5" id="KW-0489">Methyltransferase</keyword>
<keyword evidence="5" id="KW-0949">S-adenosyl-L-methionine</keyword>
<feature type="domain" description="RING-type" evidence="7">
    <location>
        <begin position="130"/>
        <end position="170"/>
    </location>
</feature>
<dbReference type="InterPro" id="IPR013083">
    <property type="entry name" value="Znf_RING/FYVE/PHD"/>
</dbReference>
<dbReference type="InterPro" id="IPR017907">
    <property type="entry name" value="Znf_RING_CS"/>
</dbReference>
<dbReference type="PANTHER" id="PTHR16121">
    <property type="entry name" value="CAP-SPECIFIC MRNA (NUCLEOSIDE-2'-O-)-METHYLTRANSFERASE 1-RELATED"/>
    <property type="match status" value="1"/>
</dbReference>
<keyword evidence="1" id="KW-0479">Metal-binding</keyword>
<dbReference type="SUPFAM" id="SSF57850">
    <property type="entry name" value="RING/U-box"/>
    <property type="match status" value="1"/>
</dbReference>
<gene>
    <name evidence="8" type="ORF">CCMP2556_LOCUS12118</name>
</gene>
<feature type="compositionally biased region" description="Basic residues" evidence="6">
    <location>
        <begin position="874"/>
        <end position="883"/>
    </location>
</feature>
<dbReference type="PANTHER" id="PTHR16121:SF0">
    <property type="entry name" value="CAP-SPECIFIC MRNA (NUCLEOSIDE-2'-O-)-METHYLTRANSFERASE 1"/>
    <property type="match status" value="1"/>
</dbReference>
<keyword evidence="2 4" id="KW-0863">Zinc-finger</keyword>
<sequence length="883" mass="99273">MAAPDKVVFHLPIIDAEAPAPDSLALAHSSRVEVSPLLAPERMLKPGYCPAREIEELWREKSRLDELFDAGLGQAYWRAREEIYPEAGDRGGSLGNRAGDKLQEIVDAVGGLQVDRLKKRTKEVEDKVLCPLCMDEAKPENCSVTVCGHAYCTDCITCCVGQVGRCPTCNHPLRLPGYLANAQRVQTASQEPVVFVDVCGAPGAWSKYLFKLGEQRGLQMHGFGFSLKKGTNERSCTWFKQDLLERSNFTELNGADGTGDVTSPENLAHAAAAVGRTADLVVADGGMGVDRGAGGQHMENYQEIWGGSILTAEVRFALETLREGACFICKFFDTFTEVSCSLLFIAARLFEKVCVVKPKHSREVNSERYLVAQRFKGCNTPGFDGLLRALRDAQAAWPRTSERPLNWEYSCVRYDRDGPMEKSSSGKYFFKSHLMNLGVLLQFQVFLQSPSALAIRGYWKMDGQPGLDSKTCDELIPQQEEEFVAGLLEPPQTLQMLHGTQVCEKTIQRLSHCGCPWGGRLIKVDLEDVRIENAPEKTGKIIVRPEVRAAFQSRSPLCGTKMTLERFICPGEAVLKGLTSTKLFRLCAVLFGEMSAGTSSSFCFHDAHFPVALHHKIRRDYPKEGNSATAFWEETGSLRQEGIFLIQPSGTEKLFFATAVVRLPHDKFASWATFQFRTFLTLAHRTCNWLLNRPGIVQLRAADESFYVILQIQSFQRGFPLVPVFDEERAIVTIDAGEALGFRYWTRFQSERFHLRQYLKCFLAAIGQEIEIFDTLDSRRLVPYQCVVCRSQWEAIRARFLDIFRLAKTAYRRANGGTVAPGMQDGVEPRFVPEFHHAMQEGQKRPEAQLVVRNTFLDLQEEEDREMSEMSARPLRRPRTTQF</sequence>
<name>A0ABP0JMV5_9DINO</name>